<dbReference type="EMBL" id="CP002594">
    <property type="protein sequence ID" value="AEA28913.1"/>
    <property type="molecule type" value="Genomic_DNA"/>
</dbReference>
<protein>
    <submittedName>
        <fullName evidence="3">SMF family protein</fullName>
    </submittedName>
</protein>
<dbReference type="PANTHER" id="PTHR43022">
    <property type="entry name" value="PROTEIN SMF"/>
    <property type="match status" value="1"/>
</dbReference>
<dbReference type="OrthoDB" id="9785707at2"/>
<gene>
    <name evidence="3" type="ordered locus">Psed_6842</name>
</gene>
<comment type="similarity">
    <text evidence="1">Belongs to the DprA/Smf family.</text>
</comment>
<dbReference type="InterPro" id="IPR057666">
    <property type="entry name" value="DrpA_SLOG"/>
</dbReference>
<dbReference type="SUPFAM" id="SSF102405">
    <property type="entry name" value="MCP/YpsA-like"/>
    <property type="match status" value="1"/>
</dbReference>
<evidence type="ECO:0000256" key="1">
    <source>
        <dbReference type="ARBA" id="ARBA00006525"/>
    </source>
</evidence>
<keyword evidence="4" id="KW-1185">Reference proteome</keyword>
<organism evidence="3 4">
    <name type="scientific">Pseudonocardia dioxanivorans (strain ATCC 55486 / DSM 44775 / JCM 13855 / CB1190)</name>
    <dbReference type="NCBI Taxonomy" id="675635"/>
    <lineage>
        <taxon>Bacteria</taxon>
        <taxon>Bacillati</taxon>
        <taxon>Actinomycetota</taxon>
        <taxon>Actinomycetes</taxon>
        <taxon>Pseudonocardiales</taxon>
        <taxon>Pseudonocardiaceae</taxon>
        <taxon>Pseudonocardia</taxon>
    </lineage>
</organism>
<evidence type="ECO:0000313" key="3">
    <source>
        <dbReference type="EMBL" id="AEA28913.1"/>
    </source>
</evidence>
<dbReference type="Pfam" id="PF02481">
    <property type="entry name" value="DNA_processg_A"/>
    <property type="match status" value="1"/>
</dbReference>
<dbReference type="RefSeq" id="WP_013678805.1">
    <property type="nucleotide sequence ID" value="NC_015314.1"/>
</dbReference>
<dbReference type="eggNOG" id="COG0758">
    <property type="taxonomic scope" value="Bacteria"/>
</dbReference>
<accession>F2L6L9</accession>
<geneLocation type="plasmid" evidence="3 4">
    <name>pPSED01</name>
</geneLocation>
<dbReference type="GO" id="GO:0009294">
    <property type="term" value="P:DNA-mediated transformation"/>
    <property type="evidence" value="ECO:0007669"/>
    <property type="project" value="InterPro"/>
</dbReference>
<dbReference type="KEGG" id="pdx:Psed_6842"/>
<name>F2L6L9_PSEUX</name>
<dbReference type="Proteomes" id="UP000007809">
    <property type="component" value="Plasmid pPSED01"/>
</dbReference>
<feature type="domain" description="Smf/DprA SLOG" evidence="2">
    <location>
        <begin position="98"/>
        <end position="305"/>
    </location>
</feature>
<dbReference type="Gene3D" id="3.40.50.450">
    <property type="match status" value="1"/>
</dbReference>
<proteinExistence type="inferred from homology"/>
<keyword evidence="3" id="KW-0614">Plasmid</keyword>
<evidence type="ECO:0000313" key="4">
    <source>
        <dbReference type="Proteomes" id="UP000007809"/>
    </source>
</evidence>
<dbReference type="HOGENOM" id="CLU_029601_2_1_11"/>
<dbReference type="PANTHER" id="PTHR43022:SF1">
    <property type="entry name" value="PROTEIN SMF"/>
    <property type="match status" value="1"/>
</dbReference>
<evidence type="ECO:0000259" key="2">
    <source>
        <dbReference type="Pfam" id="PF02481"/>
    </source>
</evidence>
<sequence>MFPHTRPSIPAPTPGPDPLAEHRVARAFLLRLADQPSGRPALEQFILSAGALAAAEQLHRGDVPESLTAHVSTARVQAAAAGAAVDGETAARCGARLLIPEDAQWPGTAALTGTVGLWVRGHAGLEILSGASITLAGSRAASGYGTHVAADLAGDLARGGHTVVAGGGFGIEAAASRGALAAHAPTVAVLGCGIDRAYPAAHENLLDRIAHTGLLVSAQPPGSTPSRLRALARNRVLATLGDATVVVEAAARSGALHVAAAAHECGRPVMAVPGPVTSAISMGAHQLIRQGATLVTSGADVLDALERAAGTSAVSGSSQTPDTP</sequence>
<dbReference type="AlphaFoldDB" id="F2L6L9"/>
<reference evidence="3 4" key="1">
    <citation type="journal article" date="2011" name="J. Bacteriol.">
        <title>Genome sequence of the 1,4-dioxane-degrading Pseudonocardia dioxanivorans strain CB1190.</title>
        <authorList>
            <person name="Sales C.M."/>
            <person name="Mahendra S."/>
            <person name="Grostern A."/>
            <person name="Parales R.E."/>
            <person name="Goodwin L.A."/>
            <person name="Woyke T."/>
            <person name="Nolan M."/>
            <person name="Lapidus A."/>
            <person name="Chertkov O."/>
            <person name="Ovchinnikova G."/>
            <person name="Sczyrba A."/>
            <person name="Alvarez-Cohen L."/>
        </authorList>
    </citation>
    <scope>NUCLEOTIDE SEQUENCE [LARGE SCALE GENOMIC DNA]</scope>
    <source>
        <strain evidence="4">ATCC 55486 / DSM 44775 / JCM 13855 / CB1190</strain>
    </source>
</reference>
<dbReference type="InterPro" id="IPR003488">
    <property type="entry name" value="DprA"/>
</dbReference>